<feature type="region of interest" description="Disordered" evidence="2">
    <location>
        <begin position="147"/>
        <end position="194"/>
    </location>
</feature>
<feature type="compositionally biased region" description="Polar residues" evidence="2">
    <location>
        <begin position="277"/>
        <end position="294"/>
    </location>
</feature>
<evidence type="ECO:0000313" key="4">
    <source>
        <dbReference type="Proteomes" id="UP000648187"/>
    </source>
</evidence>
<name>A0A835GDN1_SPOEX</name>
<keyword evidence="4" id="KW-1185">Reference proteome</keyword>
<dbReference type="InterPro" id="IPR036388">
    <property type="entry name" value="WH-like_DNA-bd_sf"/>
</dbReference>
<gene>
    <name evidence="3" type="ORF">HW555_008168</name>
</gene>
<dbReference type="Pfam" id="PF13551">
    <property type="entry name" value="HTH_29"/>
    <property type="match status" value="1"/>
</dbReference>
<feature type="region of interest" description="Disordered" evidence="2">
    <location>
        <begin position="277"/>
        <end position="308"/>
    </location>
</feature>
<comment type="subcellular location">
    <subcellularLocation>
        <location evidence="1">Nucleus</location>
    </subcellularLocation>
</comment>
<sequence>MSTRNHNQEEGNQIIILHGHGLNISQIAVELNLQRTTVRRWVRRYEEEGSLTERVRAPRRRAINQEQLHNMIVSYQESPFTPTRSFAQEYEVSMQTIRNELHRAGVHHRRPAKKIFSHRNKKLLVQLNMSNNLQDDRIAAALLEENDTSSDDENFLPSSDDEADHISEASEVRSDTDVKDAENNLEPYLDDTSQPFYLGKDGRTKWYKSPPRTNGQTRAENLITHLPGCKCKIEDNLEVQDYDSDDSVADPTYLIPNQQENELSSITRLVTYQLDEVSTLQEPSTSNRSTTSTIPRPKSPATDTTSESLIVFPTTSSVRRIITYGQPRALIDQDQIELPQEM</sequence>
<evidence type="ECO:0000256" key="2">
    <source>
        <dbReference type="SAM" id="MobiDB-lite"/>
    </source>
</evidence>
<proteinExistence type="predicted"/>
<feature type="compositionally biased region" description="Basic and acidic residues" evidence="2">
    <location>
        <begin position="164"/>
        <end position="182"/>
    </location>
</feature>
<feature type="compositionally biased region" description="Acidic residues" evidence="2">
    <location>
        <begin position="147"/>
        <end position="163"/>
    </location>
</feature>
<dbReference type="InterPro" id="IPR009057">
    <property type="entry name" value="Homeodomain-like_sf"/>
</dbReference>
<comment type="caution">
    <text evidence="3">The sequence shown here is derived from an EMBL/GenBank/DDBJ whole genome shotgun (WGS) entry which is preliminary data.</text>
</comment>
<evidence type="ECO:0000256" key="1">
    <source>
        <dbReference type="ARBA" id="ARBA00004123"/>
    </source>
</evidence>
<reference evidence="3" key="1">
    <citation type="submission" date="2020-08" db="EMBL/GenBank/DDBJ databases">
        <title>Spodoptera exigua strain:BAW_Kor-Di-RS1 Genome sequencing and assembly.</title>
        <authorList>
            <person name="Kim J."/>
            <person name="Nam H.Y."/>
            <person name="Kwon M."/>
            <person name="Choi J.H."/>
            <person name="Cho S.R."/>
            <person name="Kim G.-H."/>
        </authorList>
    </citation>
    <scope>NUCLEOTIDE SEQUENCE</scope>
    <source>
        <strain evidence="3">BAW_Kor-Di-RS1</strain>
        <tissue evidence="3">Whole-body</tissue>
    </source>
</reference>
<dbReference type="EMBL" id="JACKWZ010000152">
    <property type="protein sequence ID" value="KAF9413722.1"/>
    <property type="molecule type" value="Genomic_DNA"/>
</dbReference>
<dbReference type="SUPFAM" id="SSF46689">
    <property type="entry name" value="Homeodomain-like"/>
    <property type="match status" value="1"/>
</dbReference>
<organism evidence="3 4">
    <name type="scientific">Spodoptera exigua</name>
    <name type="common">Beet armyworm</name>
    <name type="synonym">Noctua fulgens</name>
    <dbReference type="NCBI Taxonomy" id="7107"/>
    <lineage>
        <taxon>Eukaryota</taxon>
        <taxon>Metazoa</taxon>
        <taxon>Ecdysozoa</taxon>
        <taxon>Arthropoda</taxon>
        <taxon>Hexapoda</taxon>
        <taxon>Insecta</taxon>
        <taxon>Pterygota</taxon>
        <taxon>Neoptera</taxon>
        <taxon>Endopterygota</taxon>
        <taxon>Lepidoptera</taxon>
        <taxon>Glossata</taxon>
        <taxon>Ditrysia</taxon>
        <taxon>Noctuoidea</taxon>
        <taxon>Noctuidae</taxon>
        <taxon>Amphipyrinae</taxon>
        <taxon>Spodoptera</taxon>
    </lineage>
</organism>
<dbReference type="Proteomes" id="UP000648187">
    <property type="component" value="Unassembled WGS sequence"/>
</dbReference>
<dbReference type="Gene3D" id="1.10.10.10">
    <property type="entry name" value="Winged helix-like DNA-binding domain superfamily/Winged helix DNA-binding domain"/>
    <property type="match status" value="1"/>
</dbReference>
<dbReference type="AlphaFoldDB" id="A0A835GDN1"/>
<protein>
    <submittedName>
        <fullName evidence="3">Uncharacterized protein</fullName>
    </submittedName>
</protein>
<dbReference type="GO" id="GO:0005634">
    <property type="term" value="C:nucleus"/>
    <property type="evidence" value="ECO:0007669"/>
    <property type="project" value="UniProtKB-SubCell"/>
</dbReference>
<evidence type="ECO:0000313" key="3">
    <source>
        <dbReference type="EMBL" id="KAF9413722.1"/>
    </source>
</evidence>
<accession>A0A835GDN1</accession>